<accession>A0ABY7FM16</accession>
<feature type="domain" description="Kazal-like" evidence="1">
    <location>
        <begin position="305"/>
        <end position="360"/>
    </location>
</feature>
<protein>
    <recommendedName>
        <fullName evidence="1">Kazal-like domain-containing protein</fullName>
    </recommendedName>
</protein>
<dbReference type="PROSITE" id="PS51465">
    <property type="entry name" value="KAZAL_2"/>
    <property type="match status" value="1"/>
</dbReference>
<evidence type="ECO:0000259" key="1">
    <source>
        <dbReference type="PROSITE" id="PS51465"/>
    </source>
</evidence>
<dbReference type="EMBL" id="CP111023">
    <property type="protein sequence ID" value="WAR22209.1"/>
    <property type="molecule type" value="Genomic_DNA"/>
</dbReference>
<organism evidence="2 3">
    <name type="scientific">Mya arenaria</name>
    <name type="common">Soft-shell clam</name>
    <dbReference type="NCBI Taxonomy" id="6604"/>
    <lineage>
        <taxon>Eukaryota</taxon>
        <taxon>Metazoa</taxon>
        <taxon>Spiralia</taxon>
        <taxon>Lophotrochozoa</taxon>
        <taxon>Mollusca</taxon>
        <taxon>Bivalvia</taxon>
        <taxon>Autobranchia</taxon>
        <taxon>Heteroconchia</taxon>
        <taxon>Euheterodonta</taxon>
        <taxon>Imparidentia</taxon>
        <taxon>Neoheterodontei</taxon>
        <taxon>Myida</taxon>
        <taxon>Myoidea</taxon>
        <taxon>Myidae</taxon>
        <taxon>Mya</taxon>
    </lineage>
</organism>
<keyword evidence="3" id="KW-1185">Reference proteome</keyword>
<dbReference type="Proteomes" id="UP001164746">
    <property type="component" value="Chromosome 12"/>
</dbReference>
<dbReference type="InterPro" id="IPR002350">
    <property type="entry name" value="Kazal_dom"/>
</dbReference>
<proteinExistence type="predicted"/>
<evidence type="ECO:0000313" key="3">
    <source>
        <dbReference type="Proteomes" id="UP001164746"/>
    </source>
</evidence>
<feature type="non-terminal residue" evidence="2">
    <location>
        <position position="1"/>
    </location>
</feature>
<name>A0ABY7FM16_MYAAR</name>
<sequence length="553" mass="63212">MALLTYGEEIAHHCLPSVINLLHSPVEGILSMLTMDNSTLMSCNVWSQAFWCAYSILEEHNVNMMSCDESENFQPAFVALTLIATEDREPVPRIGARHFEHTLGYCMAKIGEAYRPYCDNISNITRDAQSNLGFAMYMEEVLGFSPKNCTFASMEETLCYGKFYELQGFFPLSRQYDYVDRFGDMLDANERCSVVNMLNSHYKEFMIEKADECQAFLEPFLENQLEEMWLDYDKKNWSHCTGEESPCSKYGLVAFMMCYQHIADGKADGCMFEECLATSPLTRQCNITKENLHESLEMVLPKLKVPSPPKCSDQCAFTCTAQYLPVCGFDTRTDKYHNYGNESECNEGMYIRMMEDNCVEWRNRVVQDPNNCRKYEGLLGCINTNIFAETTMKCHFSNISDVAVSLISEDGQISMVVGILPNGDEHFRVKAPHSTFSDFNIALIVMPAIRKRQTDMEPRDLIVITKDYMNQYMAVDMFMDGESAQFDKDFGGYDNFSNLTVESDNSAVTITFTRQKTDHRDVYLHGQHSVELMKVDKASNVTEFLASDNIYLT</sequence>
<evidence type="ECO:0000313" key="2">
    <source>
        <dbReference type="EMBL" id="WAR22209.1"/>
    </source>
</evidence>
<gene>
    <name evidence="2" type="ORF">MAR_016183</name>
</gene>
<reference evidence="2" key="1">
    <citation type="submission" date="2022-11" db="EMBL/GenBank/DDBJ databases">
        <title>Centuries of genome instability and evolution in soft-shell clam transmissible cancer (bioRxiv).</title>
        <authorList>
            <person name="Hart S.F.M."/>
            <person name="Yonemitsu M.A."/>
            <person name="Giersch R.M."/>
            <person name="Beal B.F."/>
            <person name="Arriagada G."/>
            <person name="Davis B.W."/>
            <person name="Ostrander E.A."/>
            <person name="Goff S.P."/>
            <person name="Metzger M.J."/>
        </authorList>
    </citation>
    <scope>NUCLEOTIDE SEQUENCE</scope>
    <source>
        <strain evidence="2">MELC-2E11</strain>
        <tissue evidence="2">Siphon/mantle</tissue>
    </source>
</reference>